<evidence type="ECO:0000313" key="3">
    <source>
        <dbReference type="Proteomes" id="UP000031246"/>
    </source>
</evidence>
<keyword evidence="1" id="KW-0732">Signal</keyword>
<dbReference type="Pfam" id="PF19527">
    <property type="entry name" value="DUF6055"/>
    <property type="match status" value="1"/>
</dbReference>
<dbReference type="OrthoDB" id="9802005at2"/>
<protein>
    <recommendedName>
        <fullName evidence="4">Avirulence protein</fullName>
    </recommendedName>
</protein>
<dbReference type="AlphaFoldDB" id="A0A0C1FTY0"/>
<evidence type="ECO:0000256" key="1">
    <source>
        <dbReference type="SAM" id="SignalP"/>
    </source>
</evidence>
<evidence type="ECO:0008006" key="4">
    <source>
        <dbReference type="Google" id="ProtNLM"/>
    </source>
</evidence>
<feature type="chain" id="PRO_5002150207" description="Avirulence protein" evidence="1">
    <location>
        <begin position="24"/>
        <end position="437"/>
    </location>
</feature>
<keyword evidence="3" id="KW-1185">Reference proteome</keyword>
<dbReference type="Proteomes" id="UP000031246">
    <property type="component" value="Unassembled WGS sequence"/>
</dbReference>
<dbReference type="RefSeq" id="WP_039473974.1">
    <property type="nucleotide sequence ID" value="NZ_JSYN01000006.1"/>
</dbReference>
<comment type="caution">
    <text evidence="2">The sequence shown here is derived from an EMBL/GenBank/DDBJ whole genome shotgun (WGS) entry which is preliminary data.</text>
</comment>
<name>A0A0C1FTY0_9SPHI</name>
<reference evidence="2 3" key="1">
    <citation type="submission" date="2014-10" db="EMBL/GenBank/DDBJ databases">
        <title>Pedobacter Kyungheensis.</title>
        <authorList>
            <person name="Anderson B.M."/>
            <person name="Newman J.D."/>
        </authorList>
    </citation>
    <scope>NUCLEOTIDE SEQUENCE [LARGE SCALE GENOMIC DNA]</scope>
    <source>
        <strain evidence="2 3">KACC 16221</strain>
    </source>
</reference>
<accession>A0A0C1FTY0</accession>
<proteinExistence type="predicted"/>
<organism evidence="2 3">
    <name type="scientific">Pedobacter kyungheensis</name>
    <dbReference type="NCBI Taxonomy" id="1069985"/>
    <lineage>
        <taxon>Bacteria</taxon>
        <taxon>Pseudomonadati</taxon>
        <taxon>Bacteroidota</taxon>
        <taxon>Sphingobacteriia</taxon>
        <taxon>Sphingobacteriales</taxon>
        <taxon>Sphingobacteriaceae</taxon>
        <taxon>Pedobacter</taxon>
    </lineage>
</organism>
<dbReference type="InterPro" id="IPR045690">
    <property type="entry name" value="DUF6055"/>
</dbReference>
<sequence>MRIKLCCALIMLAITVSTGKLLADTHKEVYLPKKISTVPDNNDFNNNNSEYSNKRSIQSENFVIYWAKEYGNDPMVNSNPEKRFNIARMLPELERYYNYYVNELKVLKKGQSISDRYKILFFINGGTGTTAYGWGEEEKVGILWSPAVRINKEPYGVLAHELGHVFQFMAKCDNNNTCFDGPINEMGAQYLLWQVYPDWLTFENFHLKGFINHTHLAFLHPENQYHSPFLLEYWAEKHGKDFYGKLLRAVQKDEDPVQTYKRITKISQDQFTAETFDAARHFVSWDLKRIKEIASPYANQHHTKLTSMTDGWYQVDAENCPENYGYNAIRLKVPDTGSKISLQFKGVAGMPGFYNVHPEIAGWKYGFMACSTTGKRSYGKVFDENSKAPSFTLPKNTKYLWLVITGAPKQHLTLEKRAKHYDQWPYQFKLEGTDIEK</sequence>
<gene>
    <name evidence="2" type="ORF">OC25_07720</name>
</gene>
<dbReference type="EMBL" id="JSYN01000006">
    <property type="protein sequence ID" value="KIA95258.1"/>
    <property type="molecule type" value="Genomic_DNA"/>
</dbReference>
<evidence type="ECO:0000313" key="2">
    <source>
        <dbReference type="EMBL" id="KIA95258.1"/>
    </source>
</evidence>
<feature type="signal peptide" evidence="1">
    <location>
        <begin position="1"/>
        <end position="23"/>
    </location>
</feature>